<sequence length="163" mass="19099">MEASKKNKTWELIDLLVGKKPKGCGVFAKVMKNMGYRQSKGDHILFIKHSDSSGVTTLLVYVDDIIIMRNDENERDLKEMLEIFEIKELGRLKYFLEIEVTPIDPNHKLREVEEDVTDREINIDYVGSMVDRRSTTEYYIFLGGNLVTWISKNRVWWRGPVQK</sequence>
<evidence type="ECO:0000259" key="1">
    <source>
        <dbReference type="Pfam" id="PF07727"/>
    </source>
</evidence>
<reference evidence="2" key="1">
    <citation type="journal article" date="2007" name="PLoS ONE">
        <title>The first genome sequence of an elite grapevine cultivar (Pinot noir Vitis vinifera L.): coping with a highly heterozygous genome.</title>
        <authorList>
            <person name="Velasco R."/>
            <person name="Zharkikh A."/>
            <person name="Troggio M."/>
            <person name="Cartwright D.A."/>
            <person name="Cestaro A."/>
            <person name="Pruss D."/>
            <person name="Pindo M."/>
            <person name="FitzGerald L.M."/>
            <person name="Vezzulli S."/>
            <person name="Reid J."/>
            <person name="Malacarne G."/>
            <person name="Iliev D."/>
            <person name="Coppola G."/>
            <person name="Wardell B."/>
            <person name="Micheletti D."/>
            <person name="Macalma T."/>
            <person name="Facci M."/>
            <person name="Mitchell J.T."/>
            <person name="Perazzolli M."/>
            <person name="Eldredge G."/>
            <person name="Gatto P."/>
            <person name="Oyzerski R."/>
            <person name="Moretto M."/>
            <person name="Gutin N."/>
            <person name="Stefanini M."/>
            <person name="Chen Y."/>
            <person name="Segala C."/>
            <person name="Davenport C."/>
            <person name="Dematte L."/>
            <person name="Mraz A."/>
            <person name="Battilana J."/>
            <person name="Stormo K."/>
            <person name="Costa F."/>
            <person name="Tao Q."/>
            <person name="Si-Ammour A."/>
            <person name="Harkins T."/>
            <person name="Lackey A."/>
            <person name="Perbost C."/>
            <person name="Taillon B."/>
            <person name="Stella A."/>
            <person name="Solovyev V."/>
            <person name="Fawcett J.A."/>
            <person name="Sterck L."/>
            <person name="Vandepoele K."/>
            <person name="Grando S.M."/>
            <person name="Toppo S."/>
            <person name="Moser C."/>
            <person name="Lanchbury J."/>
            <person name="Bogden R."/>
            <person name="Skolnick M."/>
            <person name="Sgaramella V."/>
            <person name="Bhatnagar S.K."/>
            <person name="Fontana P."/>
            <person name="Gutin A."/>
            <person name="Van de Peer Y."/>
            <person name="Salamini F."/>
            <person name="Viola R."/>
        </authorList>
    </citation>
    <scope>NUCLEOTIDE SEQUENCE</scope>
</reference>
<proteinExistence type="predicted"/>
<dbReference type="Pfam" id="PF07727">
    <property type="entry name" value="RVT_2"/>
    <property type="match status" value="1"/>
</dbReference>
<dbReference type="AlphaFoldDB" id="A5C029"/>
<protein>
    <recommendedName>
        <fullName evidence="1">Reverse transcriptase Ty1/copia-type domain-containing protein</fullName>
    </recommendedName>
</protein>
<organism evidence="2">
    <name type="scientific">Vitis vinifera</name>
    <name type="common">Grape</name>
    <dbReference type="NCBI Taxonomy" id="29760"/>
    <lineage>
        <taxon>Eukaryota</taxon>
        <taxon>Viridiplantae</taxon>
        <taxon>Streptophyta</taxon>
        <taxon>Embryophyta</taxon>
        <taxon>Tracheophyta</taxon>
        <taxon>Spermatophyta</taxon>
        <taxon>Magnoliopsida</taxon>
        <taxon>eudicotyledons</taxon>
        <taxon>Gunneridae</taxon>
        <taxon>Pentapetalae</taxon>
        <taxon>rosids</taxon>
        <taxon>Vitales</taxon>
        <taxon>Vitaceae</taxon>
        <taxon>Viteae</taxon>
        <taxon>Vitis</taxon>
    </lineage>
</organism>
<gene>
    <name evidence="2" type="ORF">VITISV_008471</name>
</gene>
<dbReference type="InterPro" id="IPR013103">
    <property type="entry name" value="RVT_2"/>
</dbReference>
<evidence type="ECO:0000313" key="2">
    <source>
        <dbReference type="EMBL" id="CAN83771.1"/>
    </source>
</evidence>
<accession>A5C029</accession>
<name>A5C029_VITVI</name>
<feature type="domain" description="Reverse transcriptase Ty1/copia-type" evidence="1">
    <location>
        <begin position="7"/>
        <end position="108"/>
    </location>
</feature>
<dbReference type="EMBL" id="AM477372">
    <property type="protein sequence ID" value="CAN83771.1"/>
    <property type="molecule type" value="Genomic_DNA"/>
</dbReference>